<evidence type="ECO:0000313" key="2">
    <source>
        <dbReference type="EMBL" id="CAF4418346.1"/>
    </source>
</evidence>
<dbReference type="AlphaFoldDB" id="A0A820QBL5"/>
<dbReference type="EMBL" id="CAJOBB010026775">
    <property type="protein sequence ID" value="CAF4418346.1"/>
    <property type="molecule type" value="Genomic_DNA"/>
</dbReference>
<evidence type="ECO:0000256" key="1">
    <source>
        <dbReference type="SAM" id="MobiDB-lite"/>
    </source>
</evidence>
<proteinExistence type="predicted"/>
<gene>
    <name evidence="2" type="ORF">KXQ929_LOCUS52028</name>
</gene>
<organism evidence="2 3">
    <name type="scientific">Adineta steineri</name>
    <dbReference type="NCBI Taxonomy" id="433720"/>
    <lineage>
        <taxon>Eukaryota</taxon>
        <taxon>Metazoa</taxon>
        <taxon>Spiralia</taxon>
        <taxon>Gnathifera</taxon>
        <taxon>Rotifera</taxon>
        <taxon>Eurotatoria</taxon>
        <taxon>Bdelloidea</taxon>
        <taxon>Adinetida</taxon>
        <taxon>Adinetidae</taxon>
        <taxon>Adineta</taxon>
    </lineage>
</organism>
<feature type="compositionally biased region" description="Polar residues" evidence="1">
    <location>
        <begin position="1"/>
        <end position="12"/>
    </location>
</feature>
<comment type="caution">
    <text evidence="2">The sequence shown here is derived from an EMBL/GenBank/DDBJ whole genome shotgun (WGS) entry which is preliminary data.</text>
</comment>
<feature type="region of interest" description="Disordered" evidence="1">
    <location>
        <begin position="1"/>
        <end position="23"/>
    </location>
</feature>
<accession>A0A820QBL5</accession>
<name>A0A820QBL5_9BILA</name>
<reference evidence="2" key="1">
    <citation type="submission" date="2021-02" db="EMBL/GenBank/DDBJ databases">
        <authorList>
            <person name="Nowell W R."/>
        </authorList>
    </citation>
    <scope>NUCLEOTIDE SEQUENCE</scope>
</reference>
<evidence type="ECO:0000313" key="3">
    <source>
        <dbReference type="Proteomes" id="UP000663868"/>
    </source>
</evidence>
<dbReference type="Proteomes" id="UP000663868">
    <property type="component" value="Unassembled WGS sequence"/>
</dbReference>
<feature type="non-terminal residue" evidence="2">
    <location>
        <position position="1"/>
    </location>
</feature>
<protein>
    <submittedName>
        <fullName evidence="2">Uncharacterized protein</fullName>
    </submittedName>
</protein>
<sequence>MIPNNRQSTTLSHIEPMNITHDDLSEQSLSHIKEDNEKDENTYQLSTQLAANYNDENLDKVT</sequence>